<evidence type="ECO:0000256" key="5">
    <source>
        <dbReference type="ARBA" id="ARBA00022695"/>
    </source>
</evidence>
<evidence type="ECO:0000256" key="3">
    <source>
        <dbReference type="ARBA" id="ARBA00022642"/>
    </source>
</evidence>
<comment type="similarity">
    <text evidence="10">Belongs to the NadD family.</text>
</comment>
<dbReference type="InterPro" id="IPR014729">
    <property type="entry name" value="Rossmann-like_a/b/a_fold"/>
</dbReference>
<keyword evidence="5 10" id="KW-0548">Nucleotidyltransferase</keyword>
<evidence type="ECO:0000313" key="13">
    <source>
        <dbReference type="Proteomes" id="UP000572212"/>
    </source>
</evidence>
<dbReference type="NCBIfam" id="TIGR00482">
    <property type="entry name" value="nicotinate (nicotinamide) nucleotide adenylyltransferase"/>
    <property type="match status" value="1"/>
</dbReference>
<dbReference type="HAMAP" id="MF_00244">
    <property type="entry name" value="NaMN_adenylyltr"/>
    <property type="match status" value="1"/>
</dbReference>
<keyword evidence="6 10" id="KW-0547">Nucleotide-binding</keyword>
<dbReference type="UniPathway" id="UPA00253">
    <property type="reaction ID" value="UER00332"/>
</dbReference>
<comment type="function">
    <text evidence="1 10">Catalyzes the reversible adenylation of nicotinate mononucleotide (NaMN) to nicotinic acid adenine dinucleotide (NaAD).</text>
</comment>
<dbReference type="NCBIfam" id="NF000841">
    <property type="entry name" value="PRK00071.1-4"/>
    <property type="match status" value="1"/>
</dbReference>
<comment type="caution">
    <text evidence="12">The sequence shown here is derived from an EMBL/GenBank/DDBJ whole genome shotgun (WGS) entry which is preliminary data.</text>
</comment>
<dbReference type="InterPro" id="IPR004821">
    <property type="entry name" value="Cyt_trans-like"/>
</dbReference>
<sequence>MTVKKRVGLLGGTFDPPHYGHMLMAERAYEEMNLDEIWFIPSYIPPHKAEAKTDVADRIKMLELSVADRPSFYIETIEIDRQGKSFTIDTVQELQKQNKDTEFFFIIGGDMVDYLPKWHRIDELAELITFIGIERQGYTTKSPYPVKEVEMPIIEISSTDIRDRIANGKSIRYLTSPHVIDFIKEKGLYRKLM</sequence>
<dbReference type="AlphaFoldDB" id="A0A841RJQ9"/>
<proteinExistence type="inferred from homology"/>
<evidence type="ECO:0000256" key="9">
    <source>
        <dbReference type="ARBA" id="ARBA00048721"/>
    </source>
</evidence>
<evidence type="ECO:0000256" key="10">
    <source>
        <dbReference type="HAMAP-Rule" id="MF_00244"/>
    </source>
</evidence>
<keyword evidence="3 10" id="KW-0662">Pyridine nucleotide biosynthesis</keyword>
<evidence type="ECO:0000259" key="11">
    <source>
        <dbReference type="Pfam" id="PF01467"/>
    </source>
</evidence>
<dbReference type="EC" id="2.7.7.18" evidence="10"/>
<dbReference type="Proteomes" id="UP000572212">
    <property type="component" value="Unassembled WGS sequence"/>
</dbReference>
<reference evidence="12 13" key="1">
    <citation type="submission" date="2020-08" db="EMBL/GenBank/DDBJ databases">
        <title>Genomic Encyclopedia of Type Strains, Phase IV (KMG-IV): sequencing the most valuable type-strain genomes for metagenomic binning, comparative biology and taxonomic classification.</title>
        <authorList>
            <person name="Goeker M."/>
        </authorList>
    </citation>
    <scope>NUCLEOTIDE SEQUENCE [LARGE SCALE GENOMIC DNA]</scope>
    <source>
        <strain evidence="12 13">DSM 11805</strain>
    </source>
</reference>
<evidence type="ECO:0000256" key="2">
    <source>
        <dbReference type="ARBA" id="ARBA00005019"/>
    </source>
</evidence>
<dbReference type="Pfam" id="PF01467">
    <property type="entry name" value="CTP_transf_like"/>
    <property type="match status" value="1"/>
</dbReference>
<dbReference type="NCBIfam" id="TIGR00125">
    <property type="entry name" value="cyt_tran_rel"/>
    <property type="match status" value="1"/>
</dbReference>
<dbReference type="Gene3D" id="3.40.50.620">
    <property type="entry name" value="HUPs"/>
    <property type="match status" value="1"/>
</dbReference>
<accession>A0A841RJQ9</accession>
<dbReference type="GO" id="GO:0004515">
    <property type="term" value="F:nicotinate-nucleotide adenylyltransferase activity"/>
    <property type="evidence" value="ECO:0007669"/>
    <property type="project" value="UniProtKB-UniRule"/>
</dbReference>
<organism evidence="12 13">
    <name type="scientific">Gracilibacillus halotolerans</name>
    <dbReference type="NCBI Taxonomy" id="74386"/>
    <lineage>
        <taxon>Bacteria</taxon>
        <taxon>Bacillati</taxon>
        <taxon>Bacillota</taxon>
        <taxon>Bacilli</taxon>
        <taxon>Bacillales</taxon>
        <taxon>Bacillaceae</taxon>
        <taxon>Gracilibacillus</taxon>
    </lineage>
</organism>
<dbReference type="GO" id="GO:0005524">
    <property type="term" value="F:ATP binding"/>
    <property type="evidence" value="ECO:0007669"/>
    <property type="project" value="UniProtKB-KW"/>
</dbReference>
<name>A0A841RJQ9_9BACI</name>
<dbReference type="InterPro" id="IPR005248">
    <property type="entry name" value="NadD/NMNAT"/>
</dbReference>
<protein>
    <recommendedName>
        <fullName evidence="10">Probable nicotinate-nucleotide adenylyltransferase</fullName>
        <ecNumber evidence="10">2.7.7.18</ecNumber>
    </recommendedName>
    <alternativeName>
        <fullName evidence="10">Deamido-NAD(+) diphosphorylase</fullName>
    </alternativeName>
    <alternativeName>
        <fullName evidence="10">Deamido-NAD(+) pyrophosphorylase</fullName>
    </alternativeName>
    <alternativeName>
        <fullName evidence="10">Nicotinate mononucleotide adenylyltransferase</fullName>
        <shortName evidence="10">NaMN adenylyltransferase</shortName>
    </alternativeName>
</protein>
<dbReference type="SUPFAM" id="SSF52374">
    <property type="entry name" value="Nucleotidylyl transferase"/>
    <property type="match status" value="1"/>
</dbReference>
<gene>
    <name evidence="10" type="primary">nadD</name>
    <name evidence="12" type="ORF">GGQ92_000640</name>
</gene>
<evidence type="ECO:0000313" key="12">
    <source>
        <dbReference type="EMBL" id="MBB6511873.1"/>
    </source>
</evidence>
<dbReference type="RefSeq" id="WP_184244489.1">
    <property type="nucleotide sequence ID" value="NZ_BAAACU010000022.1"/>
</dbReference>
<comment type="pathway">
    <text evidence="2 10">Cofactor biosynthesis; NAD(+) biosynthesis; deamido-NAD(+) from nicotinate D-ribonucleotide: step 1/1.</text>
</comment>
<feature type="domain" description="Cytidyltransferase-like" evidence="11">
    <location>
        <begin position="9"/>
        <end position="164"/>
    </location>
</feature>
<dbReference type="NCBIfam" id="NF000840">
    <property type="entry name" value="PRK00071.1-3"/>
    <property type="match status" value="1"/>
</dbReference>
<comment type="catalytic activity">
    <reaction evidence="9 10">
        <text>nicotinate beta-D-ribonucleotide + ATP + H(+) = deamido-NAD(+) + diphosphate</text>
        <dbReference type="Rhea" id="RHEA:22860"/>
        <dbReference type="ChEBI" id="CHEBI:15378"/>
        <dbReference type="ChEBI" id="CHEBI:30616"/>
        <dbReference type="ChEBI" id="CHEBI:33019"/>
        <dbReference type="ChEBI" id="CHEBI:57502"/>
        <dbReference type="ChEBI" id="CHEBI:58437"/>
        <dbReference type="EC" id="2.7.7.18"/>
    </reaction>
</comment>
<evidence type="ECO:0000256" key="6">
    <source>
        <dbReference type="ARBA" id="ARBA00022741"/>
    </source>
</evidence>
<dbReference type="PANTHER" id="PTHR39321">
    <property type="entry name" value="NICOTINATE-NUCLEOTIDE ADENYLYLTRANSFERASE-RELATED"/>
    <property type="match status" value="1"/>
</dbReference>
<evidence type="ECO:0000256" key="1">
    <source>
        <dbReference type="ARBA" id="ARBA00002324"/>
    </source>
</evidence>
<dbReference type="PANTHER" id="PTHR39321:SF3">
    <property type="entry name" value="PHOSPHOPANTETHEINE ADENYLYLTRANSFERASE"/>
    <property type="match status" value="1"/>
</dbReference>
<keyword evidence="7 10" id="KW-0067">ATP-binding</keyword>
<keyword evidence="8 10" id="KW-0520">NAD</keyword>
<evidence type="ECO:0000256" key="7">
    <source>
        <dbReference type="ARBA" id="ARBA00022840"/>
    </source>
</evidence>
<evidence type="ECO:0000256" key="8">
    <source>
        <dbReference type="ARBA" id="ARBA00023027"/>
    </source>
</evidence>
<evidence type="ECO:0000256" key="4">
    <source>
        <dbReference type="ARBA" id="ARBA00022679"/>
    </source>
</evidence>
<dbReference type="GO" id="GO:0009435">
    <property type="term" value="P:NAD+ biosynthetic process"/>
    <property type="evidence" value="ECO:0007669"/>
    <property type="project" value="UniProtKB-UniRule"/>
</dbReference>
<dbReference type="CDD" id="cd02165">
    <property type="entry name" value="NMNAT"/>
    <property type="match status" value="1"/>
</dbReference>
<keyword evidence="4 10" id="KW-0808">Transferase</keyword>
<keyword evidence="13" id="KW-1185">Reference proteome</keyword>
<dbReference type="EMBL" id="JACHON010000001">
    <property type="protein sequence ID" value="MBB6511873.1"/>
    <property type="molecule type" value="Genomic_DNA"/>
</dbReference>